<evidence type="ECO:0000256" key="7">
    <source>
        <dbReference type="SAM" id="MobiDB-lite"/>
    </source>
</evidence>
<dbReference type="PANTHER" id="PTHR23226">
    <property type="entry name" value="ZINC FINGER AND SCAN DOMAIN-CONTAINING"/>
    <property type="match status" value="1"/>
</dbReference>
<dbReference type="KEGG" id="tsr:106554600"/>
<evidence type="ECO:0000256" key="2">
    <source>
        <dbReference type="ARBA" id="ARBA00022723"/>
    </source>
</evidence>
<evidence type="ECO:0000313" key="9">
    <source>
        <dbReference type="Proteomes" id="UP000504617"/>
    </source>
</evidence>
<evidence type="ECO:0000256" key="6">
    <source>
        <dbReference type="PROSITE-ProRule" id="PRU00042"/>
    </source>
</evidence>
<feature type="region of interest" description="Disordered" evidence="7">
    <location>
        <begin position="19"/>
        <end position="65"/>
    </location>
</feature>
<evidence type="ECO:0000256" key="4">
    <source>
        <dbReference type="ARBA" id="ARBA00022771"/>
    </source>
</evidence>
<proteinExistence type="inferred from homology"/>
<feature type="domain" description="C2H2-type" evidence="8">
    <location>
        <begin position="212"/>
        <end position="239"/>
    </location>
</feature>
<feature type="domain" description="C2H2-type" evidence="8">
    <location>
        <begin position="296"/>
        <end position="323"/>
    </location>
</feature>
<sequence length="409" mass="45945">MMYVETKQENDDACTDLLGSEWKSETEGKPCGDFSEETEREPFEEKVWSRAQPTHRERDPQGEWIDKSLPCPVGELHPISLQENNEGGEERNGALRDCWEMSSVTETQKSMFGKNPGDRETLSEGESSYTFLENGEKFLGPLIPPSDRAVLSDGQHQPSDFNKTFHGPSTLLKPPGVPKVEKLYKCLECGKSFSRSAHLTSHQIIHTGEKPYTCLECGKSFVQSAHLASHQIIHTGEKPYRCSECGKSFNKSTNFLRHQKIHKGEKPHQCADCNKTFSDKPSLIQHQRVHTGERPYKCYECGKSFSHRGSLNAHQRMHTGEKPYGCSDCGKNFRDQSSLIRHKRTHTGEKPYTCSECGKSFSQSTNLTLHQKVHTEGTFPSDSPQILNTGMGVLVFPQNPANGLVALEN</sequence>
<dbReference type="SUPFAM" id="SSF57667">
    <property type="entry name" value="beta-beta-alpha zinc fingers"/>
    <property type="match status" value="4"/>
</dbReference>
<dbReference type="RefSeq" id="XP_013928786.1">
    <property type="nucleotide sequence ID" value="XM_014073311.1"/>
</dbReference>
<dbReference type="OrthoDB" id="9037488at2759"/>
<evidence type="ECO:0000256" key="3">
    <source>
        <dbReference type="ARBA" id="ARBA00022737"/>
    </source>
</evidence>
<dbReference type="GeneID" id="106554600"/>
<keyword evidence="5" id="KW-0862">Zinc</keyword>
<keyword evidence="2" id="KW-0479">Metal-binding</keyword>
<dbReference type="SMART" id="SM00355">
    <property type="entry name" value="ZnF_C2H2"/>
    <property type="match status" value="7"/>
</dbReference>
<name>A0A6I9YXW7_9SAUR</name>
<evidence type="ECO:0000313" key="10">
    <source>
        <dbReference type="RefSeq" id="XP_013928786.1"/>
    </source>
</evidence>
<dbReference type="FunFam" id="3.30.160.60:FF:000135">
    <property type="entry name" value="Zinc finger protein 358"/>
    <property type="match status" value="1"/>
</dbReference>
<dbReference type="GO" id="GO:0000978">
    <property type="term" value="F:RNA polymerase II cis-regulatory region sequence-specific DNA binding"/>
    <property type="evidence" value="ECO:0007669"/>
    <property type="project" value="TreeGrafter"/>
</dbReference>
<evidence type="ECO:0000256" key="1">
    <source>
        <dbReference type="ARBA" id="ARBA00006991"/>
    </source>
</evidence>
<feature type="compositionally biased region" description="Basic and acidic residues" evidence="7">
    <location>
        <begin position="40"/>
        <end position="65"/>
    </location>
</feature>
<evidence type="ECO:0000259" key="8">
    <source>
        <dbReference type="PROSITE" id="PS50157"/>
    </source>
</evidence>
<organism evidence="9 10">
    <name type="scientific">Thamnophis sirtalis</name>
    <dbReference type="NCBI Taxonomy" id="35019"/>
    <lineage>
        <taxon>Eukaryota</taxon>
        <taxon>Metazoa</taxon>
        <taxon>Chordata</taxon>
        <taxon>Craniata</taxon>
        <taxon>Vertebrata</taxon>
        <taxon>Euteleostomi</taxon>
        <taxon>Lepidosauria</taxon>
        <taxon>Squamata</taxon>
        <taxon>Bifurcata</taxon>
        <taxon>Unidentata</taxon>
        <taxon>Episquamata</taxon>
        <taxon>Toxicofera</taxon>
        <taxon>Serpentes</taxon>
        <taxon>Colubroidea</taxon>
        <taxon>Colubridae</taxon>
        <taxon>Natricinae</taxon>
        <taxon>Thamnophis</taxon>
    </lineage>
</organism>
<feature type="domain" description="C2H2-type" evidence="8">
    <location>
        <begin position="240"/>
        <end position="267"/>
    </location>
</feature>
<dbReference type="GO" id="GO:0000981">
    <property type="term" value="F:DNA-binding transcription factor activity, RNA polymerase II-specific"/>
    <property type="evidence" value="ECO:0007669"/>
    <property type="project" value="TreeGrafter"/>
</dbReference>
<comment type="similarity">
    <text evidence="1">Belongs to the krueppel C2H2-type zinc-finger protein family.</text>
</comment>
<accession>A0A6I9YXW7</accession>
<dbReference type="Gene3D" id="3.30.160.60">
    <property type="entry name" value="Classic Zinc Finger"/>
    <property type="match status" value="7"/>
</dbReference>
<evidence type="ECO:0000256" key="5">
    <source>
        <dbReference type="ARBA" id="ARBA00022833"/>
    </source>
</evidence>
<dbReference type="AlphaFoldDB" id="A0A6I9YXW7"/>
<dbReference type="PROSITE" id="PS00028">
    <property type="entry name" value="ZINC_FINGER_C2H2_1"/>
    <property type="match status" value="7"/>
</dbReference>
<protein>
    <submittedName>
        <fullName evidence="10">Zinc finger protein 436-like</fullName>
    </submittedName>
</protein>
<dbReference type="Proteomes" id="UP000504617">
    <property type="component" value="Unplaced"/>
</dbReference>
<reference evidence="10" key="1">
    <citation type="submission" date="2025-08" db="UniProtKB">
        <authorList>
            <consortium name="RefSeq"/>
        </authorList>
    </citation>
    <scope>IDENTIFICATION</scope>
</reference>
<dbReference type="FunFam" id="3.30.160.60:FF:001997">
    <property type="entry name" value="Uncharacterized protein"/>
    <property type="match status" value="1"/>
</dbReference>
<keyword evidence="3" id="KW-0677">Repeat</keyword>
<feature type="domain" description="C2H2-type" evidence="8">
    <location>
        <begin position="324"/>
        <end position="351"/>
    </location>
</feature>
<feature type="domain" description="C2H2-type" evidence="8">
    <location>
        <begin position="184"/>
        <end position="211"/>
    </location>
</feature>
<dbReference type="InterPro" id="IPR036236">
    <property type="entry name" value="Znf_C2H2_sf"/>
</dbReference>
<dbReference type="PANTHER" id="PTHR23226:SF379">
    <property type="entry name" value="C2H2-TYPE DOMAIN-CONTAINING PROTEIN"/>
    <property type="match status" value="1"/>
</dbReference>
<feature type="domain" description="C2H2-type" evidence="8">
    <location>
        <begin position="268"/>
        <end position="295"/>
    </location>
</feature>
<gene>
    <name evidence="10" type="primary">LOC106554600</name>
</gene>
<dbReference type="FunFam" id="3.30.160.60:FF:000739">
    <property type="entry name" value="Zgc:171418 protein"/>
    <property type="match status" value="1"/>
</dbReference>
<dbReference type="FunFam" id="3.30.160.60:FF:000358">
    <property type="entry name" value="zinc finger protein 24"/>
    <property type="match status" value="2"/>
</dbReference>
<keyword evidence="9" id="KW-1185">Reference proteome</keyword>
<dbReference type="FunFam" id="3.30.160.60:FF:002343">
    <property type="entry name" value="Zinc finger protein 33A"/>
    <property type="match status" value="2"/>
</dbReference>
<dbReference type="Pfam" id="PF00096">
    <property type="entry name" value="zf-C2H2"/>
    <property type="match status" value="7"/>
</dbReference>
<dbReference type="PROSITE" id="PS50157">
    <property type="entry name" value="ZINC_FINGER_C2H2_2"/>
    <property type="match status" value="7"/>
</dbReference>
<keyword evidence="4 6" id="KW-0863">Zinc-finger</keyword>
<dbReference type="InterPro" id="IPR013087">
    <property type="entry name" value="Znf_C2H2_type"/>
</dbReference>
<feature type="domain" description="C2H2-type" evidence="8">
    <location>
        <begin position="352"/>
        <end position="375"/>
    </location>
</feature>
<dbReference type="GO" id="GO:0008270">
    <property type="term" value="F:zinc ion binding"/>
    <property type="evidence" value="ECO:0007669"/>
    <property type="project" value="UniProtKB-KW"/>
</dbReference>